<dbReference type="RefSeq" id="WP_185618357.1">
    <property type="nucleotide sequence ID" value="NZ_JAARMV010000001.1"/>
</dbReference>
<name>A0A7X1A5D7_9LIST</name>
<gene>
    <name evidence="1" type="ORF">HBP98_06110</name>
</gene>
<accession>A0A7X1A5D7</accession>
<protein>
    <submittedName>
        <fullName evidence="1">Uncharacterized protein</fullName>
    </submittedName>
</protein>
<sequence length="237" mass="27836">MIDQELIKLNELLLKDISNLDDVEKLLVVEDRINKVLNLDKRKWSSKELTKVSIRTKKAARQKFELEDVFEIYLEKENIYAYTIIVKLEDEKKEGQWAYSLFGFLDYFSEQPVRLEELVKILKLENIFMFADSGLTGIINREWKKVSNWKLDWPIDFTKIEYLAVEDGGILRPNDRKYYKTVGHPNNGNLVSIDYKEAKNIPNPNGMVGQKWVEAFLEGAYKEKTLVEIHEEILKGE</sequence>
<organism evidence="1 2">
    <name type="scientific">Listeria booriae</name>
    <dbReference type="NCBI Taxonomy" id="1552123"/>
    <lineage>
        <taxon>Bacteria</taxon>
        <taxon>Bacillati</taxon>
        <taxon>Bacillota</taxon>
        <taxon>Bacilli</taxon>
        <taxon>Bacillales</taxon>
        <taxon>Listeriaceae</taxon>
        <taxon>Listeria</taxon>
    </lineage>
</organism>
<dbReference type="EMBL" id="JAARMV010000001">
    <property type="protein sequence ID" value="MBC2371583.1"/>
    <property type="molecule type" value="Genomic_DNA"/>
</dbReference>
<dbReference type="Proteomes" id="UP000546244">
    <property type="component" value="Unassembled WGS sequence"/>
</dbReference>
<evidence type="ECO:0000313" key="2">
    <source>
        <dbReference type="Proteomes" id="UP000546244"/>
    </source>
</evidence>
<dbReference type="AlphaFoldDB" id="A0A7X1A5D7"/>
<proteinExistence type="predicted"/>
<evidence type="ECO:0000313" key="1">
    <source>
        <dbReference type="EMBL" id="MBC2371583.1"/>
    </source>
</evidence>
<reference evidence="1 2" key="1">
    <citation type="submission" date="2020-03" db="EMBL/GenBank/DDBJ databases">
        <title>Soil Listeria distribution.</title>
        <authorList>
            <person name="Liao J."/>
            <person name="Wiedmann M."/>
        </authorList>
    </citation>
    <scope>NUCLEOTIDE SEQUENCE [LARGE SCALE GENOMIC DNA]</scope>
    <source>
        <strain evidence="1 2">FSL L7-1850</strain>
    </source>
</reference>
<comment type="caution">
    <text evidence="1">The sequence shown here is derived from an EMBL/GenBank/DDBJ whole genome shotgun (WGS) entry which is preliminary data.</text>
</comment>